<dbReference type="PANTHER" id="PTHR21700">
    <property type="entry name" value="TRANSTHYRETIN-LIKE FAMILY PROTEIN-RELATED"/>
    <property type="match status" value="1"/>
</dbReference>
<feature type="signal peptide" evidence="5">
    <location>
        <begin position="1"/>
        <end position="17"/>
    </location>
</feature>
<gene>
    <name evidence="6" type="ORF">EVEC_LOCUS9695</name>
</gene>
<evidence type="ECO:0000313" key="8">
    <source>
        <dbReference type="WBParaSite" id="EVEC_0001035001-mRNA-1"/>
    </source>
</evidence>
<comment type="subcellular location">
    <subcellularLocation>
        <location evidence="1">Secreted</location>
    </subcellularLocation>
</comment>
<protein>
    <submittedName>
        <fullName evidence="8">Transthyretin-like family protein</fullName>
    </submittedName>
</protein>
<dbReference type="EMBL" id="UXUI01010232">
    <property type="protein sequence ID" value="VDD94944.1"/>
    <property type="molecule type" value="Genomic_DNA"/>
</dbReference>
<dbReference type="GO" id="GO:0005576">
    <property type="term" value="C:extracellular region"/>
    <property type="evidence" value="ECO:0007669"/>
    <property type="project" value="UniProtKB-SubCell"/>
</dbReference>
<evidence type="ECO:0000256" key="3">
    <source>
        <dbReference type="ARBA" id="ARBA00022525"/>
    </source>
</evidence>
<evidence type="ECO:0000313" key="7">
    <source>
        <dbReference type="Proteomes" id="UP000274131"/>
    </source>
</evidence>
<dbReference type="AlphaFoldDB" id="A0A0N4VHP9"/>
<dbReference type="Proteomes" id="UP000274131">
    <property type="component" value="Unassembled WGS sequence"/>
</dbReference>
<dbReference type="GO" id="GO:0009986">
    <property type="term" value="C:cell surface"/>
    <property type="evidence" value="ECO:0007669"/>
    <property type="project" value="InterPro"/>
</dbReference>
<feature type="chain" id="PRO_5043122950" evidence="5">
    <location>
        <begin position="18"/>
        <end position="130"/>
    </location>
</feature>
<evidence type="ECO:0000256" key="4">
    <source>
        <dbReference type="ARBA" id="ARBA00022729"/>
    </source>
</evidence>
<dbReference type="Pfam" id="PF01060">
    <property type="entry name" value="TTR-52"/>
    <property type="match status" value="1"/>
</dbReference>
<dbReference type="Gene3D" id="2.60.40.3330">
    <property type="match status" value="1"/>
</dbReference>
<dbReference type="InterPro" id="IPR001534">
    <property type="entry name" value="Transthyretin-like"/>
</dbReference>
<dbReference type="OrthoDB" id="5826894at2759"/>
<evidence type="ECO:0000313" key="6">
    <source>
        <dbReference type="EMBL" id="VDD94944.1"/>
    </source>
</evidence>
<keyword evidence="3" id="KW-0964">Secreted</keyword>
<keyword evidence="4 5" id="KW-0732">Signal</keyword>
<reference evidence="6 7" key="2">
    <citation type="submission" date="2018-10" db="EMBL/GenBank/DDBJ databases">
        <authorList>
            <consortium name="Pathogen Informatics"/>
        </authorList>
    </citation>
    <scope>NUCLEOTIDE SEQUENCE [LARGE SCALE GENOMIC DNA]</scope>
</reference>
<evidence type="ECO:0000256" key="2">
    <source>
        <dbReference type="ARBA" id="ARBA00010112"/>
    </source>
</evidence>
<accession>A0A0N4VHP9</accession>
<name>A0A0N4VHP9_ENTVE</name>
<comment type="similarity">
    <text evidence="2">Belongs to the nematode transthyretin-like family.</text>
</comment>
<keyword evidence="7" id="KW-1185">Reference proteome</keyword>
<organism evidence="8">
    <name type="scientific">Enterobius vermicularis</name>
    <name type="common">Human pinworm</name>
    <dbReference type="NCBI Taxonomy" id="51028"/>
    <lineage>
        <taxon>Eukaryota</taxon>
        <taxon>Metazoa</taxon>
        <taxon>Ecdysozoa</taxon>
        <taxon>Nematoda</taxon>
        <taxon>Chromadorea</taxon>
        <taxon>Rhabditida</taxon>
        <taxon>Spirurina</taxon>
        <taxon>Oxyuridomorpha</taxon>
        <taxon>Oxyuroidea</taxon>
        <taxon>Oxyuridae</taxon>
        <taxon>Enterobius</taxon>
    </lineage>
</organism>
<evidence type="ECO:0000256" key="1">
    <source>
        <dbReference type="ARBA" id="ARBA00004613"/>
    </source>
</evidence>
<reference evidence="8" key="1">
    <citation type="submission" date="2017-02" db="UniProtKB">
        <authorList>
            <consortium name="WormBaseParasite"/>
        </authorList>
    </citation>
    <scope>IDENTIFICATION</scope>
</reference>
<evidence type="ECO:0000256" key="5">
    <source>
        <dbReference type="SAM" id="SignalP"/>
    </source>
</evidence>
<dbReference type="PANTHER" id="PTHR21700:SF30">
    <property type="entry name" value="TRANSTHYRETIN-LIKE FAMILY PROTEIN"/>
    <property type="match status" value="1"/>
</dbReference>
<proteinExistence type="inferred from homology"/>
<dbReference type="InterPro" id="IPR038479">
    <property type="entry name" value="Transthyretin-like_sf"/>
</dbReference>
<sequence>MLFQIFCLLALIGTIESCTNRNVTVVGTVACGNHKQQNVRIELLSPDDSLNKTVSDHEGNFHIYGEECEHFGIEPYLRITHNCDGGVNNKRCIITDDFPIPKEFIDKKYDMGIVSLNIARSNHKKTCTSL</sequence>
<dbReference type="WBParaSite" id="EVEC_0001035001-mRNA-1">
    <property type="protein sequence ID" value="EVEC_0001035001-mRNA-1"/>
    <property type="gene ID" value="EVEC_0001035001"/>
</dbReference>